<dbReference type="Gene3D" id="3.10.129.10">
    <property type="entry name" value="Hotdog Thioesterase"/>
    <property type="match status" value="1"/>
</dbReference>
<evidence type="ECO:0000313" key="3">
    <source>
        <dbReference type="EMBL" id="AZQ50857.1"/>
    </source>
</evidence>
<accession>A0A3Q9F6E2</accession>
<dbReference type="PANTHER" id="PTHR31793:SF27">
    <property type="entry name" value="NOVEL THIOESTERASE SUPERFAMILY DOMAIN AND SAPOSIN A-TYPE DOMAIN CONTAINING PROTEIN (0610012H03RIK)"/>
    <property type="match status" value="1"/>
</dbReference>
<dbReference type="InterPro" id="IPR029069">
    <property type="entry name" value="HotDog_dom_sf"/>
</dbReference>
<dbReference type="AlphaFoldDB" id="A0A3Q9F6E2"/>
<comment type="similarity">
    <text evidence="1">Belongs to the 4-hydroxybenzoyl-CoA thioesterase family.</text>
</comment>
<evidence type="ECO:0000313" key="4">
    <source>
        <dbReference type="Proteomes" id="UP000277191"/>
    </source>
</evidence>
<dbReference type="EMBL" id="CP034545">
    <property type="protein sequence ID" value="AZQ50857.1"/>
    <property type="molecule type" value="Genomic_DNA"/>
</dbReference>
<evidence type="ECO:0000256" key="2">
    <source>
        <dbReference type="ARBA" id="ARBA00022801"/>
    </source>
</evidence>
<dbReference type="PIRSF" id="PIRSF003230">
    <property type="entry name" value="YbgC"/>
    <property type="match status" value="1"/>
</dbReference>
<sequence>MDVAPSHRSHHLSLRVPFADVDLGGVAYHANYLRWFDQARMEWYRANGIDLAHMMAELRTGLIVCRIETEFLSPARHDEPLTIRTTLTELTRVRIAFQQEVYRDDTLLAKGRTGLAGVNLDTLRPVRIPFAFRVE</sequence>
<gene>
    <name evidence="3" type="ORF">D5R55_07495</name>
</gene>
<dbReference type="NCBIfam" id="TIGR00051">
    <property type="entry name" value="YbgC/FadM family acyl-CoA thioesterase"/>
    <property type="match status" value="1"/>
</dbReference>
<dbReference type="RefSeq" id="WP_126360957.1">
    <property type="nucleotide sequence ID" value="NZ_CP034545.1"/>
</dbReference>
<evidence type="ECO:0000256" key="1">
    <source>
        <dbReference type="ARBA" id="ARBA00005953"/>
    </source>
</evidence>
<dbReference type="EC" id="3.1.2.-" evidence="3"/>
<name>A0A3Q9F6E2_9BURK</name>
<dbReference type="GO" id="GO:0047617">
    <property type="term" value="F:fatty acyl-CoA hydrolase activity"/>
    <property type="evidence" value="ECO:0007669"/>
    <property type="project" value="TreeGrafter"/>
</dbReference>
<dbReference type="InterPro" id="IPR050563">
    <property type="entry name" value="4-hydroxybenzoyl-CoA_TE"/>
</dbReference>
<dbReference type="PANTHER" id="PTHR31793">
    <property type="entry name" value="4-HYDROXYBENZOYL-COA THIOESTERASE FAMILY MEMBER"/>
    <property type="match status" value="1"/>
</dbReference>
<reference evidence="3 4" key="1">
    <citation type="submission" date="2018-12" db="EMBL/GenBank/DDBJ databases">
        <title>Cadmium resistance mechanism in endophytic bacteria Burkholderia cenocepacia YG-3.</title>
        <authorList>
            <person name="Zhang X."/>
            <person name="Wang X."/>
            <person name="Zhu Y."/>
        </authorList>
    </citation>
    <scope>NUCLEOTIDE SEQUENCE [LARGE SCALE GENOMIC DNA]</scope>
    <source>
        <strain evidence="3 4">YG-3</strain>
    </source>
</reference>
<dbReference type="Proteomes" id="UP000277191">
    <property type="component" value="Chromosome 1"/>
</dbReference>
<dbReference type="CDD" id="cd00586">
    <property type="entry name" value="4HBT"/>
    <property type="match status" value="1"/>
</dbReference>
<dbReference type="Pfam" id="PF13279">
    <property type="entry name" value="4HBT_2"/>
    <property type="match status" value="1"/>
</dbReference>
<proteinExistence type="inferred from homology"/>
<dbReference type="InterPro" id="IPR006684">
    <property type="entry name" value="YbgC/YbaW"/>
</dbReference>
<keyword evidence="2 3" id="KW-0378">Hydrolase</keyword>
<protein>
    <submittedName>
        <fullName evidence="3">YbgC/FadM family acyl-CoA thioesterase</fullName>
        <ecNumber evidence="3">3.1.2.-</ecNumber>
    </submittedName>
</protein>
<dbReference type="SUPFAM" id="SSF54637">
    <property type="entry name" value="Thioesterase/thiol ester dehydrase-isomerase"/>
    <property type="match status" value="1"/>
</dbReference>
<organism evidence="3 4">
    <name type="scientific">Burkholderia cenocepacia</name>
    <dbReference type="NCBI Taxonomy" id="95486"/>
    <lineage>
        <taxon>Bacteria</taxon>
        <taxon>Pseudomonadati</taxon>
        <taxon>Pseudomonadota</taxon>
        <taxon>Betaproteobacteria</taxon>
        <taxon>Burkholderiales</taxon>
        <taxon>Burkholderiaceae</taxon>
        <taxon>Burkholderia</taxon>
        <taxon>Burkholderia cepacia complex</taxon>
    </lineage>
</organism>